<dbReference type="HOGENOM" id="CLU_201429_0_0_1"/>
<dbReference type="Proteomes" id="UP000011115">
    <property type="component" value="Unassembled WGS sequence"/>
</dbReference>
<evidence type="ECO:0000313" key="2">
    <source>
        <dbReference type="Proteomes" id="UP000011115"/>
    </source>
</evidence>
<name>M1DXL6_SOLTU</name>
<organism evidence="1 2">
    <name type="scientific">Solanum tuberosum</name>
    <name type="common">Potato</name>
    <dbReference type="NCBI Taxonomy" id="4113"/>
    <lineage>
        <taxon>Eukaryota</taxon>
        <taxon>Viridiplantae</taxon>
        <taxon>Streptophyta</taxon>
        <taxon>Embryophyta</taxon>
        <taxon>Tracheophyta</taxon>
        <taxon>Spermatophyta</taxon>
        <taxon>Magnoliopsida</taxon>
        <taxon>eudicotyledons</taxon>
        <taxon>Gunneridae</taxon>
        <taxon>Pentapetalae</taxon>
        <taxon>asterids</taxon>
        <taxon>lamiids</taxon>
        <taxon>Solanales</taxon>
        <taxon>Solanaceae</taxon>
        <taxon>Solanoideae</taxon>
        <taxon>Solaneae</taxon>
        <taxon>Solanum</taxon>
    </lineage>
</organism>
<evidence type="ECO:0000313" key="1">
    <source>
        <dbReference type="EnsemblPlants" id="PGSC0003DMT400096048"/>
    </source>
</evidence>
<dbReference type="Gramene" id="PGSC0003DMT400096048">
    <property type="protein sequence ID" value="PGSC0003DMT400096048"/>
    <property type="gene ID" value="PGSC0003DMG400045619"/>
</dbReference>
<protein>
    <submittedName>
        <fullName evidence="1">Uncharacterized protein</fullName>
    </submittedName>
</protein>
<keyword evidence="2" id="KW-1185">Reference proteome</keyword>
<dbReference type="EnsemblPlants" id="PGSC0003DMT400096048">
    <property type="protein sequence ID" value="PGSC0003DMT400096048"/>
    <property type="gene ID" value="PGSC0003DMG400045619"/>
</dbReference>
<dbReference type="InParanoid" id="M1DXL6"/>
<proteinExistence type="predicted"/>
<accession>M1DXL6</accession>
<reference evidence="1" key="2">
    <citation type="submission" date="2015-06" db="UniProtKB">
        <authorList>
            <consortium name="EnsemblPlants"/>
        </authorList>
    </citation>
    <scope>IDENTIFICATION</scope>
    <source>
        <strain evidence="1">DM1-3 516 R44</strain>
    </source>
</reference>
<dbReference type="PaxDb" id="4113-PGSC0003DMT400096048"/>
<sequence>MIETEEEWCTTKTIVPDGLDYLEKIVASPRIMEEYANVDGLGEEIGNLFEEGDVAPKKMMETPGIRDAEPIE</sequence>
<reference evidence="2" key="1">
    <citation type="journal article" date="2011" name="Nature">
        <title>Genome sequence and analysis of the tuber crop potato.</title>
        <authorList>
            <consortium name="The Potato Genome Sequencing Consortium"/>
        </authorList>
    </citation>
    <scope>NUCLEOTIDE SEQUENCE [LARGE SCALE GENOMIC DNA]</scope>
    <source>
        <strain evidence="2">cv. DM1-3 516 R44</strain>
    </source>
</reference>
<dbReference type="AlphaFoldDB" id="M1DXL6"/>